<comment type="caution">
    <text evidence="3">The sequence shown here is derived from an EMBL/GenBank/DDBJ whole genome shotgun (WGS) entry which is preliminary data.</text>
</comment>
<dbReference type="Proteomes" id="UP001144280">
    <property type="component" value="Unassembled WGS sequence"/>
</dbReference>
<gene>
    <name evidence="3" type="ORF">Pa4123_41570</name>
</gene>
<organism evidence="3 4">
    <name type="scientific">Phytohabitans aurantiacus</name>
    <dbReference type="NCBI Taxonomy" id="3016789"/>
    <lineage>
        <taxon>Bacteria</taxon>
        <taxon>Bacillati</taxon>
        <taxon>Actinomycetota</taxon>
        <taxon>Actinomycetes</taxon>
        <taxon>Micromonosporales</taxon>
        <taxon>Micromonosporaceae</taxon>
    </lineage>
</organism>
<dbReference type="Pfam" id="PF00005">
    <property type="entry name" value="ABC_tran"/>
    <property type="match status" value="1"/>
</dbReference>
<dbReference type="SUPFAM" id="SSF52540">
    <property type="entry name" value="P-loop containing nucleoside triphosphate hydrolases"/>
    <property type="match status" value="1"/>
</dbReference>
<evidence type="ECO:0000313" key="3">
    <source>
        <dbReference type="EMBL" id="GLH98882.1"/>
    </source>
</evidence>
<evidence type="ECO:0000256" key="1">
    <source>
        <dbReference type="ARBA" id="ARBA00022448"/>
    </source>
</evidence>
<dbReference type="Gene3D" id="3.40.50.300">
    <property type="entry name" value="P-loop containing nucleotide triphosphate hydrolases"/>
    <property type="match status" value="1"/>
</dbReference>
<dbReference type="EMBL" id="BSDI01000019">
    <property type="protein sequence ID" value="GLH98882.1"/>
    <property type="molecule type" value="Genomic_DNA"/>
</dbReference>
<dbReference type="InterPro" id="IPR050093">
    <property type="entry name" value="ABC_SmlMolc_Importer"/>
</dbReference>
<keyword evidence="4" id="KW-1185">Reference proteome</keyword>
<dbReference type="PANTHER" id="PTHR42781:SF4">
    <property type="entry name" value="SPERMIDINE_PUTRESCINE IMPORT ATP-BINDING PROTEIN POTA"/>
    <property type="match status" value="1"/>
</dbReference>
<dbReference type="InterPro" id="IPR003439">
    <property type="entry name" value="ABC_transporter-like_ATP-bd"/>
</dbReference>
<reference evidence="3" key="1">
    <citation type="submission" date="2022-12" db="EMBL/GenBank/DDBJ databases">
        <title>New Phytohabitans aurantiacus sp. RD004123 nov., an actinomycete isolated from soil.</title>
        <authorList>
            <person name="Triningsih D.W."/>
            <person name="Harunari E."/>
            <person name="Igarashi Y."/>
        </authorList>
    </citation>
    <scope>NUCLEOTIDE SEQUENCE</scope>
    <source>
        <strain evidence="3">RD004123</strain>
    </source>
</reference>
<accession>A0ABQ5QX94</accession>
<dbReference type="InterPro" id="IPR027417">
    <property type="entry name" value="P-loop_NTPase"/>
</dbReference>
<feature type="domain" description="ABC transporter" evidence="2">
    <location>
        <begin position="41"/>
        <end position="155"/>
    </location>
</feature>
<proteinExistence type="predicted"/>
<evidence type="ECO:0000313" key="4">
    <source>
        <dbReference type="Proteomes" id="UP001144280"/>
    </source>
</evidence>
<dbReference type="PANTHER" id="PTHR42781">
    <property type="entry name" value="SPERMIDINE/PUTRESCINE IMPORT ATP-BINDING PROTEIN POTA"/>
    <property type="match status" value="1"/>
</dbReference>
<protein>
    <recommendedName>
        <fullName evidence="2">ABC transporter domain-containing protein</fullName>
    </recommendedName>
</protein>
<dbReference type="RefSeq" id="WP_281898132.1">
    <property type="nucleotide sequence ID" value="NZ_BSDI01000019.1"/>
</dbReference>
<sequence>MLALHEVVVGVPARGARVRLSGRVCAGELGTVPAHPEVATAVARTVAGLAAPVSGRVVVGDRDVTGQPPATRQIGYVPAGGGLLPHLTVRANVEYGLRRRETVRELSRNWAATLTSRLELVPTLNLLPHQLSDGQRLRAAVARAAVCLPEALVVDLPPGVETWVGLRDLLARASLPTAPAMAVLVCTADEDMPADADITMTVVA</sequence>
<name>A0ABQ5QX94_9ACTN</name>
<evidence type="ECO:0000259" key="2">
    <source>
        <dbReference type="Pfam" id="PF00005"/>
    </source>
</evidence>
<keyword evidence="1" id="KW-0813">Transport</keyword>